<dbReference type="GO" id="GO:0003998">
    <property type="term" value="F:acylphosphatase activity"/>
    <property type="evidence" value="ECO:0007669"/>
    <property type="project" value="UniProtKB-EC"/>
</dbReference>
<evidence type="ECO:0000313" key="8">
    <source>
        <dbReference type="Proteomes" id="UP000516320"/>
    </source>
</evidence>
<dbReference type="EMBL" id="CP046884">
    <property type="protein sequence ID" value="QNQ90497.1"/>
    <property type="molecule type" value="Genomic_DNA"/>
</dbReference>
<evidence type="ECO:0000256" key="4">
    <source>
        <dbReference type="ARBA" id="ARBA00047645"/>
    </source>
</evidence>
<dbReference type="Proteomes" id="UP000516320">
    <property type="component" value="Chromosome"/>
</dbReference>
<dbReference type="EC" id="3.6.1.7" evidence="2 5"/>
<dbReference type="SUPFAM" id="SSF54975">
    <property type="entry name" value="Acylphosphatase/BLUF domain-like"/>
    <property type="match status" value="1"/>
</dbReference>
<sequence>MSQSRLTAFVHGTVQGVGFRWWTRSQALSLGLAGSARNLPDGRVCVVAEGEAKDVECLLRWLEEQPSTTRRPGQVDKVIAQWSEPRGISGFETS</sequence>
<evidence type="ECO:0000256" key="1">
    <source>
        <dbReference type="ARBA" id="ARBA00005614"/>
    </source>
</evidence>
<dbReference type="Gene3D" id="3.30.70.100">
    <property type="match status" value="1"/>
</dbReference>
<evidence type="ECO:0000256" key="2">
    <source>
        <dbReference type="ARBA" id="ARBA00012150"/>
    </source>
</evidence>
<evidence type="ECO:0000313" key="7">
    <source>
        <dbReference type="EMBL" id="QNQ90497.1"/>
    </source>
</evidence>
<evidence type="ECO:0000256" key="6">
    <source>
        <dbReference type="RuleBase" id="RU004168"/>
    </source>
</evidence>
<comment type="catalytic activity">
    <reaction evidence="4 5">
        <text>an acyl phosphate + H2O = a carboxylate + phosphate + H(+)</text>
        <dbReference type="Rhea" id="RHEA:14965"/>
        <dbReference type="ChEBI" id="CHEBI:15377"/>
        <dbReference type="ChEBI" id="CHEBI:15378"/>
        <dbReference type="ChEBI" id="CHEBI:29067"/>
        <dbReference type="ChEBI" id="CHEBI:43474"/>
        <dbReference type="ChEBI" id="CHEBI:59918"/>
        <dbReference type="EC" id="3.6.1.7"/>
    </reaction>
</comment>
<proteinExistence type="inferred from homology"/>
<evidence type="ECO:0000256" key="3">
    <source>
        <dbReference type="ARBA" id="ARBA00015991"/>
    </source>
</evidence>
<organism evidence="7 8">
    <name type="scientific">Corynebacterium poyangense</name>
    <dbReference type="NCBI Taxonomy" id="2684405"/>
    <lineage>
        <taxon>Bacteria</taxon>
        <taxon>Bacillati</taxon>
        <taxon>Actinomycetota</taxon>
        <taxon>Actinomycetes</taxon>
        <taxon>Mycobacteriales</taxon>
        <taxon>Corynebacteriaceae</taxon>
        <taxon>Corynebacterium</taxon>
    </lineage>
</organism>
<feature type="active site" evidence="5">
    <location>
        <position position="20"/>
    </location>
</feature>
<dbReference type="PANTHER" id="PTHR47268">
    <property type="entry name" value="ACYLPHOSPHATASE"/>
    <property type="match status" value="1"/>
</dbReference>
<dbReference type="NCBIfam" id="NF010997">
    <property type="entry name" value="PRK14422.1"/>
    <property type="match status" value="1"/>
</dbReference>
<dbReference type="KEGG" id="cpoy:GP475_07485"/>
<reference evidence="7 8" key="1">
    <citation type="submission" date="2019-12" db="EMBL/GenBank/DDBJ databases">
        <title>Corynebacterium sp. nov., isolated from feces of the Anser Albifrons in China.</title>
        <authorList>
            <person name="Liu Q."/>
        </authorList>
    </citation>
    <scope>NUCLEOTIDE SEQUENCE [LARGE SCALE GENOMIC DNA]</scope>
    <source>
        <strain evidence="7 8">4H37-19</strain>
    </source>
</reference>
<dbReference type="Pfam" id="PF00708">
    <property type="entry name" value="Acylphosphatase"/>
    <property type="match status" value="1"/>
</dbReference>
<dbReference type="PROSITE" id="PS00150">
    <property type="entry name" value="ACYLPHOSPHATASE_1"/>
    <property type="match status" value="1"/>
</dbReference>
<name>A0A7H0SPM2_9CORY</name>
<dbReference type="InterPro" id="IPR020456">
    <property type="entry name" value="Acylphosphatase"/>
</dbReference>
<evidence type="ECO:0000256" key="5">
    <source>
        <dbReference type="PROSITE-ProRule" id="PRU00520"/>
    </source>
</evidence>
<dbReference type="RefSeq" id="WP_187973812.1">
    <property type="nucleotide sequence ID" value="NZ_CP046884.1"/>
</dbReference>
<keyword evidence="8" id="KW-1185">Reference proteome</keyword>
<feature type="active site" evidence="5">
    <location>
        <position position="38"/>
    </location>
</feature>
<keyword evidence="5 7" id="KW-0378">Hydrolase</keyword>
<dbReference type="InterPro" id="IPR001792">
    <property type="entry name" value="Acylphosphatase-like_dom"/>
</dbReference>
<dbReference type="InterPro" id="IPR017968">
    <property type="entry name" value="Acylphosphatase_CS"/>
</dbReference>
<dbReference type="AlphaFoldDB" id="A0A7H0SPM2"/>
<comment type="similarity">
    <text evidence="1 6">Belongs to the acylphosphatase family.</text>
</comment>
<dbReference type="PANTHER" id="PTHR47268:SF4">
    <property type="entry name" value="ACYLPHOSPHATASE"/>
    <property type="match status" value="1"/>
</dbReference>
<protein>
    <recommendedName>
        <fullName evidence="3 5">acylphosphatase</fullName>
        <ecNumber evidence="2 5">3.6.1.7</ecNumber>
    </recommendedName>
</protein>
<dbReference type="PROSITE" id="PS51160">
    <property type="entry name" value="ACYLPHOSPHATASE_3"/>
    <property type="match status" value="1"/>
</dbReference>
<dbReference type="InterPro" id="IPR036046">
    <property type="entry name" value="Acylphosphatase-like_dom_sf"/>
</dbReference>
<gene>
    <name evidence="7" type="ORF">GP475_07485</name>
</gene>
<accession>A0A7H0SPM2</accession>